<gene>
    <name evidence="1" type="ORF">CAUJ_LOCUS15869</name>
</gene>
<keyword evidence="2" id="KW-1185">Reference proteome</keyword>
<evidence type="ECO:0000313" key="1">
    <source>
        <dbReference type="EMBL" id="CAD6199970.1"/>
    </source>
</evidence>
<reference evidence="1" key="1">
    <citation type="submission" date="2020-10" db="EMBL/GenBank/DDBJ databases">
        <authorList>
            <person name="Kikuchi T."/>
        </authorList>
    </citation>
    <scope>NUCLEOTIDE SEQUENCE</scope>
    <source>
        <strain evidence="1">NKZ352</strain>
    </source>
</reference>
<accession>A0A8S1I0G6</accession>
<name>A0A8S1I0G6_9PELO</name>
<proteinExistence type="predicted"/>
<protein>
    <submittedName>
        <fullName evidence="1">Uncharacterized protein</fullName>
    </submittedName>
</protein>
<dbReference type="Proteomes" id="UP000835052">
    <property type="component" value="Unassembled WGS sequence"/>
</dbReference>
<dbReference type="EMBL" id="CAJGYM010000220">
    <property type="protein sequence ID" value="CAD6199970.1"/>
    <property type="molecule type" value="Genomic_DNA"/>
</dbReference>
<sequence>MYESCLNGSSRIANPENSIDNHRELSVNLIV</sequence>
<comment type="caution">
    <text evidence="1">The sequence shown here is derived from an EMBL/GenBank/DDBJ whole genome shotgun (WGS) entry which is preliminary data.</text>
</comment>
<organism evidence="1 2">
    <name type="scientific">Caenorhabditis auriculariae</name>
    <dbReference type="NCBI Taxonomy" id="2777116"/>
    <lineage>
        <taxon>Eukaryota</taxon>
        <taxon>Metazoa</taxon>
        <taxon>Ecdysozoa</taxon>
        <taxon>Nematoda</taxon>
        <taxon>Chromadorea</taxon>
        <taxon>Rhabditida</taxon>
        <taxon>Rhabditina</taxon>
        <taxon>Rhabditomorpha</taxon>
        <taxon>Rhabditoidea</taxon>
        <taxon>Rhabditidae</taxon>
        <taxon>Peloderinae</taxon>
        <taxon>Caenorhabditis</taxon>
    </lineage>
</organism>
<dbReference type="AlphaFoldDB" id="A0A8S1I0G6"/>
<evidence type="ECO:0000313" key="2">
    <source>
        <dbReference type="Proteomes" id="UP000835052"/>
    </source>
</evidence>